<evidence type="ECO:0000313" key="2">
    <source>
        <dbReference type="EMBL" id="WRL48370.1"/>
    </source>
</evidence>
<organism evidence="2 3">
    <name type="scientific">Aromatoleum evansii</name>
    <name type="common">Azoarcus evansii</name>
    <dbReference type="NCBI Taxonomy" id="59406"/>
    <lineage>
        <taxon>Bacteria</taxon>
        <taxon>Pseudomonadati</taxon>
        <taxon>Pseudomonadota</taxon>
        <taxon>Betaproteobacteria</taxon>
        <taxon>Rhodocyclales</taxon>
        <taxon>Rhodocyclaceae</taxon>
        <taxon>Aromatoleum</taxon>
    </lineage>
</organism>
<accession>A0ABZ1AR90</accession>
<evidence type="ECO:0008006" key="4">
    <source>
        <dbReference type="Google" id="ProtNLM"/>
    </source>
</evidence>
<dbReference type="Proteomes" id="UP001626593">
    <property type="component" value="Chromosome"/>
</dbReference>
<dbReference type="RefSeq" id="WP_407280617.1">
    <property type="nucleotide sequence ID" value="NZ_CP141259.1"/>
</dbReference>
<keyword evidence="3" id="KW-1185">Reference proteome</keyword>
<gene>
    <name evidence="1" type="ORF">U5817_09705</name>
    <name evidence="2" type="ORF">U5817_10055</name>
</gene>
<dbReference type="EMBL" id="CP141259">
    <property type="protein sequence ID" value="WRL48370.1"/>
    <property type="molecule type" value="Genomic_DNA"/>
</dbReference>
<sequence length="295" mass="29818">MTLSLLRFANGDTNYVAKHNSNADALEAEAESVRQSLAAGFGAAVSLGAAFPALFGSSAAVIGANSYKCTGASTILTVQAGYAWLPAAALVVSRAASATIDFNGLAAATYYVSADATGTPVRNTSATDALYSVVWTGSAFGAITRTAKVVWGAADQIAAQDSTAMGATYETLDAILEAIAAAASAGAKPYIPEIASVTYAASMTADFADADVIRITLAGNPTITLAGAADGQKCVLELKQDATGGRAVTWSANVRYGTDLPSITLSTAGGALDRVGLIYNASAAKYDVVALQRGF</sequence>
<protein>
    <recommendedName>
        <fullName evidence="4">Tail fiber protein</fullName>
    </recommendedName>
</protein>
<dbReference type="EMBL" id="CP141259">
    <property type="protein sequence ID" value="WRL48300.1"/>
    <property type="molecule type" value="Genomic_DNA"/>
</dbReference>
<evidence type="ECO:0000313" key="1">
    <source>
        <dbReference type="EMBL" id="WRL48300.1"/>
    </source>
</evidence>
<name>A0ABZ1AR90_AROEV</name>
<evidence type="ECO:0000313" key="3">
    <source>
        <dbReference type="Proteomes" id="UP001626593"/>
    </source>
</evidence>
<reference evidence="2 3" key="1">
    <citation type="submission" date="2023-12" db="EMBL/GenBank/DDBJ databases">
        <title>A. evansii MAY27, complete genome.</title>
        <authorList>
            <person name="Wang Y."/>
        </authorList>
    </citation>
    <scope>NUCLEOTIDE SEQUENCE [LARGE SCALE GENOMIC DNA]</scope>
    <source>
        <strain evidence="2 3">MAY27</strain>
    </source>
</reference>
<proteinExistence type="predicted"/>